<dbReference type="KEGG" id="cthu:HUR95_04935"/>
<dbReference type="Pfam" id="PF01565">
    <property type="entry name" value="FAD_binding_4"/>
    <property type="match status" value="1"/>
</dbReference>
<sequence length="109" mass="11772">MLIVTNDGNDHNSTKRFIHPQEKVRRITADIRSKLIEAAGNNAYFDDEENLTATVETGLNTKALHQAVEAKGLFYPPDPGSMLVSTIGGNIAQCAGGLRGLKYGTAKGW</sequence>
<proteinExistence type="predicted"/>
<protein>
    <submittedName>
        <fullName evidence="2">FAD-binding protein</fullName>
    </submittedName>
</protein>
<evidence type="ECO:0000259" key="1">
    <source>
        <dbReference type="Pfam" id="PF01565"/>
    </source>
</evidence>
<reference evidence="2 3" key="1">
    <citation type="journal article" date="2020" name="Extremophiles">
        <title>Genomic analysis of Caldalkalibacillus thermarum TA2.A1 reveals aerobic alkaliphilic metabolism and evolutionary hallmarks linking alkaliphilic bacteria and plant life.</title>
        <authorList>
            <person name="de Jong S.I."/>
            <person name="van den Broek M.A."/>
            <person name="Merkel A.Y."/>
            <person name="de la Torre Cortes P."/>
            <person name="Kalamorz F."/>
            <person name="Cook G.M."/>
            <person name="van Loosdrecht M.C.M."/>
            <person name="McMillan D.G.G."/>
        </authorList>
    </citation>
    <scope>NUCLEOTIDE SEQUENCE [LARGE SCALE GENOMIC DNA]</scope>
    <source>
        <strain evidence="2 3">TA2.A1</strain>
    </source>
</reference>
<name>A0A8X8IBK7_CALTT</name>
<evidence type="ECO:0000313" key="3">
    <source>
        <dbReference type="Proteomes" id="UP000825179"/>
    </source>
</evidence>
<evidence type="ECO:0000313" key="2">
    <source>
        <dbReference type="EMBL" id="QZT35299.1"/>
    </source>
</evidence>
<dbReference type="Gene3D" id="3.30.465.10">
    <property type="match status" value="1"/>
</dbReference>
<dbReference type="AlphaFoldDB" id="A0A8X8IBK7"/>
<accession>A0A8X8IBK7</accession>
<dbReference type="InterPro" id="IPR016169">
    <property type="entry name" value="FAD-bd_PCMH_sub2"/>
</dbReference>
<dbReference type="InterPro" id="IPR051914">
    <property type="entry name" value="FAD-linked_OxidoTrans_Type4"/>
</dbReference>
<dbReference type="PANTHER" id="PTHR42934:SF2">
    <property type="entry name" value="GLYCOLATE OXIDASE SUBUNIT GLCD"/>
    <property type="match status" value="1"/>
</dbReference>
<dbReference type="InterPro" id="IPR036318">
    <property type="entry name" value="FAD-bd_PCMH-like_sf"/>
</dbReference>
<dbReference type="EMBL" id="CP082237">
    <property type="protein sequence ID" value="QZT35299.1"/>
    <property type="molecule type" value="Genomic_DNA"/>
</dbReference>
<keyword evidence="3" id="KW-1185">Reference proteome</keyword>
<dbReference type="PANTHER" id="PTHR42934">
    <property type="entry name" value="GLYCOLATE OXIDASE SUBUNIT GLCD"/>
    <property type="match status" value="1"/>
</dbReference>
<feature type="domain" description="FAD linked oxidase N-terminal" evidence="1">
    <location>
        <begin position="46"/>
        <end position="107"/>
    </location>
</feature>
<organism evidence="2 3">
    <name type="scientific">Caldalkalibacillus thermarum (strain TA2.A1)</name>
    <dbReference type="NCBI Taxonomy" id="986075"/>
    <lineage>
        <taxon>Bacteria</taxon>
        <taxon>Bacillati</taxon>
        <taxon>Bacillota</taxon>
        <taxon>Bacilli</taxon>
        <taxon>Bacillales</taxon>
        <taxon>Bacillaceae</taxon>
        <taxon>Caldalkalibacillus</taxon>
    </lineage>
</organism>
<dbReference type="InterPro" id="IPR006094">
    <property type="entry name" value="Oxid_FAD_bind_N"/>
</dbReference>
<dbReference type="SUPFAM" id="SSF56176">
    <property type="entry name" value="FAD-binding/transporter-associated domain-like"/>
    <property type="match status" value="1"/>
</dbReference>
<dbReference type="Proteomes" id="UP000825179">
    <property type="component" value="Chromosome"/>
</dbReference>
<dbReference type="GO" id="GO:0050660">
    <property type="term" value="F:flavin adenine dinucleotide binding"/>
    <property type="evidence" value="ECO:0007669"/>
    <property type="project" value="InterPro"/>
</dbReference>
<gene>
    <name evidence="2" type="ORF">HUR95_04935</name>
</gene>